<comment type="caution">
    <text evidence="5">The sequence shown here is derived from an EMBL/GenBank/DDBJ whole genome shotgun (WGS) entry which is preliminary data.</text>
</comment>
<dbReference type="NCBIfam" id="NF007899">
    <property type="entry name" value="PRK10605.1"/>
    <property type="match status" value="1"/>
</dbReference>
<keyword evidence="3" id="KW-0560">Oxidoreductase</keyword>
<dbReference type="CDD" id="cd02933">
    <property type="entry name" value="OYE_like_FMN"/>
    <property type="match status" value="1"/>
</dbReference>
<gene>
    <name evidence="5" type="ORF">E4L96_07150</name>
</gene>
<dbReference type="AlphaFoldDB" id="A0A4Y9SGH7"/>
<dbReference type="GO" id="GO:0005829">
    <property type="term" value="C:cytosol"/>
    <property type="evidence" value="ECO:0007669"/>
    <property type="project" value="UniProtKB-ARBA"/>
</dbReference>
<dbReference type="InterPro" id="IPR013785">
    <property type="entry name" value="Aldolase_TIM"/>
</dbReference>
<protein>
    <submittedName>
        <fullName evidence="5">Alkene reductase</fullName>
    </submittedName>
</protein>
<evidence type="ECO:0000256" key="1">
    <source>
        <dbReference type="ARBA" id="ARBA00001917"/>
    </source>
</evidence>
<keyword evidence="6" id="KW-1185">Reference proteome</keyword>
<dbReference type="EMBL" id="SPVF01000099">
    <property type="protein sequence ID" value="TFW23167.1"/>
    <property type="molecule type" value="Genomic_DNA"/>
</dbReference>
<name>A0A4Y9SGH7_9BURK</name>
<feature type="domain" description="NADH:flavin oxidoreductase/NADH oxidase N-terminal" evidence="4">
    <location>
        <begin position="2"/>
        <end position="344"/>
    </location>
</feature>
<accession>A0A4Y9SGH7</accession>
<reference evidence="5 6" key="1">
    <citation type="submission" date="2019-03" db="EMBL/GenBank/DDBJ databases">
        <title>Draft Genome Sequence of Massilia arenosa sp. nov., a Novel Massilia Species Isolated from a Sandy-loam Maize Soil.</title>
        <authorList>
            <person name="Raths R."/>
            <person name="Peta V."/>
            <person name="Bucking H."/>
        </authorList>
    </citation>
    <scope>NUCLEOTIDE SEQUENCE [LARGE SCALE GENOMIC DNA]</scope>
    <source>
        <strain evidence="5 6">MC02</strain>
    </source>
</reference>
<dbReference type="Proteomes" id="UP000298438">
    <property type="component" value="Unassembled WGS sequence"/>
</dbReference>
<evidence type="ECO:0000256" key="2">
    <source>
        <dbReference type="ARBA" id="ARBA00005979"/>
    </source>
</evidence>
<dbReference type="PANTHER" id="PTHR22893">
    <property type="entry name" value="NADH OXIDOREDUCTASE-RELATED"/>
    <property type="match status" value="1"/>
</dbReference>
<dbReference type="Pfam" id="PF00724">
    <property type="entry name" value="Oxidored_FMN"/>
    <property type="match status" value="1"/>
</dbReference>
<dbReference type="InterPro" id="IPR045247">
    <property type="entry name" value="Oye-like"/>
</dbReference>
<comment type="cofactor">
    <cofactor evidence="1">
        <name>FMN</name>
        <dbReference type="ChEBI" id="CHEBI:58210"/>
    </cofactor>
</comment>
<dbReference type="RefSeq" id="WP_135206522.1">
    <property type="nucleotide sequence ID" value="NZ_SPVF01000099.1"/>
</dbReference>
<organism evidence="5 6">
    <name type="scientific">Zemynaea arenosa</name>
    <dbReference type="NCBI Taxonomy" id="2561931"/>
    <lineage>
        <taxon>Bacteria</taxon>
        <taxon>Pseudomonadati</taxon>
        <taxon>Pseudomonadota</taxon>
        <taxon>Betaproteobacteria</taxon>
        <taxon>Burkholderiales</taxon>
        <taxon>Oxalobacteraceae</taxon>
        <taxon>Telluria group</taxon>
        <taxon>Zemynaea</taxon>
    </lineage>
</organism>
<dbReference type="InterPro" id="IPR001155">
    <property type="entry name" value="OxRdtase_FMN_N"/>
</dbReference>
<dbReference type="SUPFAM" id="SSF51395">
    <property type="entry name" value="FMN-linked oxidoreductases"/>
    <property type="match status" value="1"/>
</dbReference>
<evidence type="ECO:0000256" key="3">
    <source>
        <dbReference type="ARBA" id="ARBA00023002"/>
    </source>
</evidence>
<proteinExistence type="inferred from homology"/>
<dbReference type="OrthoDB" id="8521686at2"/>
<dbReference type="FunFam" id="3.20.20.70:FF:000059">
    <property type="entry name" value="N-ethylmaleimide reductase, FMN-linked"/>
    <property type="match status" value="1"/>
</dbReference>
<evidence type="ECO:0000313" key="6">
    <source>
        <dbReference type="Proteomes" id="UP000298438"/>
    </source>
</evidence>
<evidence type="ECO:0000259" key="4">
    <source>
        <dbReference type="Pfam" id="PF00724"/>
    </source>
</evidence>
<evidence type="ECO:0000313" key="5">
    <source>
        <dbReference type="EMBL" id="TFW23167.1"/>
    </source>
</evidence>
<sequence>MLFNAYELGGLTLRSRVVMPPMTRARASVDGVPTAAMAQYYAQRASAGLIITEGTQISQQGQGYAWTPGLHTPEQEQGWRRVTAAVHAAGGRIFAQLWHVGRVSHASLQPRGGAPVAPSSVADERLRVFVDADRRGPVAGRVEMVSATPPRAMTVDEIESVRLDYVHAARRALAAGFDGVELHAANGYLLNQFIASSTNLRTDRYGGSLANRLRLLLEVTDAVVAAVGRQRVGVRISPLVTLQGTADAAPLATYTVAAAQLSRRGIAYLHIAEADWDDAPDMPTAFREALRMSFDGAIISAGRYTLERAEETLRRGWADLVAFGRPFVANPDLPLRLQRGLPLNAPDPATFFGGDGRGYTDYPFWDDETVMEG</sequence>
<comment type="similarity">
    <text evidence="2">Belongs to the NADH:flavin oxidoreductase/NADH oxidase family.</text>
</comment>
<dbReference type="GO" id="GO:0016628">
    <property type="term" value="F:oxidoreductase activity, acting on the CH-CH group of donors, NAD or NADP as acceptor"/>
    <property type="evidence" value="ECO:0007669"/>
    <property type="project" value="UniProtKB-ARBA"/>
</dbReference>
<dbReference type="Gene3D" id="3.20.20.70">
    <property type="entry name" value="Aldolase class I"/>
    <property type="match status" value="1"/>
</dbReference>
<dbReference type="GO" id="GO:0010181">
    <property type="term" value="F:FMN binding"/>
    <property type="evidence" value="ECO:0007669"/>
    <property type="project" value="InterPro"/>
</dbReference>
<dbReference type="PANTHER" id="PTHR22893:SF91">
    <property type="entry name" value="NADPH DEHYDROGENASE 2-RELATED"/>
    <property type="match status" value="1"/>
</dbReference>